<dbReference type="SFLD" id="SFLDG01129">
    <property type="entry name" value="C1.5:_HAD__Beta-PGM__Phosphata"/>
    <property type="match status" value="1"/>
</dbReference>
<dbReference type="InterPro" id="IPR006439">
    <property type="entry name" value="HAD-SF_hydro_IA"/>
</dbReference>
<dbReference type="PANTHER" id="PTHR46191">
    <property type="match status" value="1"/>
</dbReference>
<reference evidence="1" key="1">
    <citation type="submission" date="2020-02" db="EMBL/GenBank/DDBJ databases">
        <authorList>
            <person name="Meier V. D."/>
        </authorList>
    </citation>
    <scope>NUCLEOTIDE SEQUENCE</scope>
    <source>
        <strain evidence="1">AVDCRST_MAG42</strain>
    </source>
</reference>
<dbReference type="NCBIfam" id="TIGR02252">
    <property type="entry name" value="DREG-2"/>
    <property type="match status" value="1"/>
</dbReference>
<gene>
    <name evidence="1" type="ORF">AVDCRST_MAG42-1666</name>
</gene>
<dbReference type="EMBL" id="CADCTA010000064">
    <property type="protein sequence ID" value="CAA9240200.1"/>
    <property type="molecule type" value="Genomic_DNA"/>
</dbReference>
<evidence type="ECO:0000313" key="1">
    <source>
        <dbReference type="EMBL" id="CAA9240200.1"/>
    </source>
</evidence>
<dbReference type="InterPro" id="IPR044924">
    <property type="entry name" value="HAD-SF_hydro_IA_REG-2-like_cap"/>
</dbReference>
<organism evidence="1">
    <name type="scientific">uncultured Chthoniobacterales bacterium</name>
    <dbReference type="NCBI Taxonomy" id="1836801"/>
    <lineage>
        <taxon>Bacteria</taxon>
        <taxon>Pseudomonadati</taxon>
        <taxon>Verrucomicrobiota</taxon>
        <taxon>Spartobacteria</taxon>
        <taxon>Chthoniobacterales</taxon>
        <taxon>environmental samples</taxon>
    </lineage>
</organism>
<dbReference type="InterPro" id="IPR051828">
    <property type="entry name" value="HAD-like_hydrolase_domain"/>
</dbReference>
<dbReference type="Gene3D" id="1.10.150.720">
    <property type="entry name" value="Haloacid dehalogenase-like hydrolase"/>
    <property type="match status" value="1"/>
</dbReference>
<dbReference type="SUPFAM" id="SSF56784">
    <property type="entry name" value="HAD-like"/>
    <property type="match status" value="1"/>
</dbReference>
<dbReference type="PRINTS" id="PR00413">
    <property type="entry name" value="HADHALOGNASE"/>
</dbReference>
<dbReference type="NCBIfam" id="TIGR01509">
    <property type="entry name" value="HAD-SF-IA-v3"/>
    <property type="match status" value="1"/>
</dbReference>
<dbReference type="Gene3D" id="3.40.50.1000">
    <property type="entry name" value="HAD superfamily/HAD-like"/>
    <property type="match status" value="1"/>
</dbReference>
<dbReference type="AlphaFoldDB" id="A0A6J4I1Y7"/>
<dbReference type="Pfam" id="PF00702">
    <property type="entry name" value="Hydrolase"/>
    <property type="match status" value="1"/>
</dbReference>
<proteinExistence type="predicted"/>
<name>A0A6J4I1Y7_9BACT</name>
<dbReference type="PANTHER" id="PTHR46191:SF2">
    <property type="entry name" value="HALOACID DEHALOGENASE-LIKE HYDROLASE DOMAIN-CONTAINING PROTEIN 3"/>
    <property type="match status" value="1"/>
</dbReference>
<dbReference type="NCBIfam" id="TIGR01549">
    <property type="entry name" value="HAD-SF-IA-v1"/>
    <property type="match status" value="1"/>
</dbReference>
<sequence>MPGPPPLKAIFFDAAGTLFHLPKGVGYHYAIAGRDVGLDLEARAVDRAFASAWKQMPRRETTRAPREDDDKGWWRELVDRVMDEVAPATHEFDRDAFFEAAYGHFAEPGVWELFPEVLEVLQSLRPQYRLAVISNFDGRLRVIAEQLGISKFFEHLVISSEVGADKPEPFIFERALQLLGVSPNEALHVGDDPKGDWEGAAAAGMHVFRLDRPQNSLRDVVAACASI</sequence>
<dbReference type="SFLD" id="SFLDS00003">
    <property type="entry name" value="Haloacid_Dehalogenase"/>
    <property type="match status" value="1"/>
</dbReference>
<protein>
    <submittedName>
        <fullName evidence="1">Haloacid dehalogenase, IA family protein</fullName>
    </submittedName>
</protein>
<dbReference type="CDD" id="cd16415">
    <property type="entry name" value="HAD_dREG-2_like"/>
    <property type="match status" value="1"/>
</dbReference>
<dbReference type="InterPro" id="IPR036412">
    <property type="entry name" value="HAD-like_sf"/>
</dbReference>
<dbReference type="InterPro" id="IPR011949">
    <property type="entry name" value="HAD-SF_hydro_IA_REG-2-like"/>
</dbReference>
<dbReference type="InterPro" id="IPR023214">
    <property type="entry name" value="HAD_sf"/>
</dbReference>
<accession>A0A6J4I1Y7</accession>